<dbReference type="PANTHER" id="PTHR43798">
    <property type="entry name" value="MONOACYLGLYCEROL LIPASE"/>
    <property type="match status" value="1"/>
</dbReference>
<name>A0A2N3IIM8_9BACT</name>
<dbReference type="GO" id="GO:0046464">
    <property type="term" value="P:acylglycerol catabolic process"/>
    <property type="evidence" value="ECO:0007669"/>
    <property type="project" value="TreeGrafter"/>
</dbReference>
<dbReference type="InterPro" id="IPR050266">
    <property type="entry name" value="AB_hydrolase_sf"/>
</dbReference>
<dbReference type="OrthoDB" id="9780932at2"/>
<keyword evidence="2" id="KW-0378">Hydrolase</keyword>
<proteinExistence type="predicted"/>
<dbReference type="GO" id="GO:0016020">
    <property type="term" value="C:membrane"/>
    <property type="evidence" value="ECO:0007669"/>
    <property type="project" value="TreeGrafter"/>
</dbReference>
<evidence type="ECO:0000313" key="2">
    <source>
        <dbReference type="EMBL" id="PKQ70108.1"/>
    </source>
</evidence>
<keyword evidence="3" id="KW-1185">Reference proteome</keyword>
<gene>
    <name evidence="2" type="ORF">Rain11_0912</name>
</gene>
<dbReference type="PRINTS" id="PR00111">
    <property type="entry name" value="ABHYDROLASE"/>
</dbReference>
<dbReference type="Gene3D" id="3.40.50.1820">
    <property type="entry name" value="alpha/beta hydrolase"/>
    <property type="match status" value="1"/>
</dbReference>
<dbReference type="Pfam" id="PF00561">
    <property type="entry name" value="Abhydrolase_1"/>
    <property type="match status" value="1"/>
</dbReference>
<dbReference type="EMBL" id="NKXO01000011">
    <property type="protein sequence ID" value="PKQ70108.1"/>
    <property type="molecule type" value="Genomic_DNA"/>
</dbReference>
<dbReference type="AlphaFoldDB" id="A0A2N3IIM8"/>
<organism evidence="2 3">
    <name type="scientific">Raineya orbicola</name>
    <dbReference type="NCBI Taxonomy" id="2016530"/>
    <lineage>
        <taxon>Bacteria</taxon>
        <taxon>Pseudomonadati</taxon>
        <taxon>Bacteroidota</taxon>
        <taxon>Cytophagia</taxon>
        <taxon>Cytophagales</taxon>
        <taxon>Raineyaceae</taxon>
        <taxon>Raineya</taxon>
    </lineage>
</organism>
<feature type="domain" description="AB hydrolase-1" evidence="1">
    <location>
        <begin position="24"/>
        <end position="251"/>
    </location>
</feature>
<accession>A0A2N3IIM8</accession>
<reference evidence="2 3" key="1">
    <citation type="submission" date="2017-06" db="EMBL/GenBank/DDBJ databases">
        <title>Raineya orbicola gen. nov., sp. nov. a slightly thermophilic bacterium of the phylum Bacteroidetes and the description of Raineyaceae fam. nov.</title>
        <authorList>
            <person name="Albuquerque L."/>
            <person name="Polonia A.R.M."/>
            <person name="Barroso C."/>
            <person name="Froufe H.J.C."/>
            <person name="Lage O."/>
            <person name="Lobo-Da-Cunha A."/>
            <person name="Egas C."/>
            <person name="Da Costa M.S."/>
        </authorList>
    </citation>
    <scope>NUCLEOTIDE SEQUENCE [LARGE SCALE GENOMIC DNA]</scope>
    <source>
        <strain evidence="2 3">SPSPC-11</strain>
    </source>
</reference>
<dbReference type="InterPro" id="IPR029058">
    <property type="entry name" value="AB_hydrolase_fold"/>
</dbReference>
<protein>
    <submittedName>
        <fullName evidence="2">Alpha/beta hydrolase family</fullName>
    </submittedName>
</protein>
<comment type="caution">
    <text evidence="2">The sequence shown here is derived from an EMBL/GenBank/DDBJ whole genome shotgun (WGS) entry which is preliminary data.</text>
</comment>
<dbReference type="PANTHER" id="PTHR43798:SF33">
    <property type="entry name" value="HYDROLASE, PUTATIVE (AFU_ORTHOLOGUE AFUA_2G14860)-RELATED"/>
    <property type="match status" value="1"/>
</dbReference>
<dbReference type="Proteomes" id="UP000233387">
    <property type="component" value="Unassembled WGS sequence"/>
</dbReference>
<dbReference type="SUPFAM" id="SSF53474">
    <property type="entry name" value="alpha/beta-Hydrolases"/>
    <property type="match status" value="1"/>
</dbReference>
<evidence type="ECO:0000313" key="3">
    <source>
        <dbReference type="Proteomes" id="UP000233387"/>
    </source>
</evidence>
<dbReference type="InterPro" id="IPR000073">
    <property type="entry name" value="AB_hydrolase_1"/>
</dbReference>
<dbReference type="GO" id="GO:0047372">
    <property type="term" value="F:monoacylglycerol lipase activity"/>
    <property type="evidence" value="ECO:0007669"/>
    <property type="project" value="TreeGrafter"/>
</dbReference>
<dbReference type="RefSeq" id="WP_101358174.1">
    <property type="nucleotide sequence ID" value="NZ_NKXO01000011.1"/>
</dbReference>
<evidence type="ECO:0000259" key="1">
    <source>
        <dbReference type="Pfam" id="PF00561"/>
    </source>
</evidence>
<sequence length="266" mass="30156">MKHLLPCGNQLYYELHGNTNAEITLLFLGGLSQSTMAWQAYLPAFSENYRVLLVDLMFQGQSDNPSQFRTFKEHAEDVNHLLESLQCKKVVPVGISYGGAVVMRLMYYFPQNIYKAVLMATFAHKTPFFDAIGDAWQSALQAGGYPLMLDVMLPFVLGQHYFQNPLIPIETLKQMRISNDLSIDRLAKLMTATAISEDFRPNLQEIQIPTLVICGQEDILCTPEMHQAIVKAMPFAIYQEIPKVGHTLNLEAIPQTIELIRTFVRK</sequence>